<feature type="region of interest" description="Disordered" evidence="1">
    <location>
        <begin position="1"/>
        <end position="85"/>
    </location>
</feature>
<evidence type="ECO:0000259" key="3">
    <source>
        <dbReference type="SMART" id="SM00278"/>
    </source>
</evidence>
<dbReference type="PANTHER" id="PTHR21180:SF32">
    <property type="entry name" value="ENDONUCLEASE_EXONUCLEASE_PHOSPHATASE FAMILY DOMAIN-CONTAINING PROTEIN 1"/>
    <property type="match status" value="1"/>
</dbReference>
<dbReference type="AlphaFoldDB" id="A0A448NWV2"/>
<dbReference type="SMART" id="SM00278">
    <property type="entry name" value="HhH1"/>
    <property type="match status" value="2"/>
</dbReference>
<evidence type="ECO:0000313" key="4">
    <source>
        <dbReference type="EMBL" id="VEI02421.1"/>
    </source>
</evidence>
<dbReference type="InterPro" id="IPR004509">
    <property type="entry name" value="Competence_ComEA_HhH"/>
</dbReference>
<reference evidence="4 5" key="1">
    <citation type="submission" date="2018-12" db="EMBL/GenBank/DDBJ databases">
        <authorList>
            <consortium name="Pathogen Informatics"/>
        </authorList>
    </citation>
    <scope>NUCLEOTIDE SEQUENCE [LARGE SCALE GENOMIC DNA]</scope>
    <source>
        <strain evidence="4 5">NCTC13652</strain>
    </source>
</reference>
<organism evidence="4 5">
    <name type="scientific">Acidipropionibacterium jensenii</name>
    <dbReference type="NCBI Taxonomy" id="1749"/>
    <lineage>
        <taxon>Bacteria</taxon>
        <taxon>Bacillati</taxon>
        <taxon>Actinomycetota</taxon>
        <taxon>Actinomycetes</taxon>
        <taxon>Propionibacteriales</taxon>
        <taxon>Propionibacteriaceae</taxon>
        <taxon>Acidipropionibacterium</taxon>
    </lineage>
</organism>
<dbReference type="InterPro" id="IPR019554">
    <property type="entry name" value="Soluble_ligand-bd"/>
</dbReference>
<dbReference type="NCBIfam" id="TIGR00426">
    <property type="entry name" value="competence protein ComEA helix-hairpin-helix repeat region"/>
    <property type="match status" value="1"/>
</dbReference>
<dbReference type="Pfam" id="PF10531">
    <property type="entry name" value="SLBB"/>
    <property type="match status" value="1"/>
</dbReference>
<name>A0A448NWV2_9ACTN</name>
<dbReference type="Proteomes" id="UP000277858">
    <property type="component" value="Chromosome"/>
</dbReference>
<dbReference type="GO" id="GO:0003677">
    <property type="term" value="F:DNA binding"/>
    <property type="evidence" value="ECO:0007669"/>
    <property type="project" value="InterPro"/>
</dbReference>
<feature type="domain" description="Helix-hairpin-helix DNA-binding motif class 1" evidence="3">
    <location>
        <begin position="274"/>
        <end position="293"/>
    </location>
</feature>
<dbReference type="InterPro" id="IPR051675">
    <property type="entry name" value="Endo/Exo/Phosphatase_dom_1"/>
</dbReference>
<gene>
    <name evidence="4" type="primary">comEA</name>
    <name evidence="4" type="ORF">NCTC13652_00595</name>
</gene>
<keyword evidence="2" id="KW-0472">Membrane</keyword>
<dbReference type="Pfam" id="PF12836">
    <property type="entry name" value="HHH_3"/>
    <property type="match status" value="1"/>
</dbReference>
<feature type="compositionally biased region" description="Basic and acidic residues" evidence="1">
    <location>
        <begin position="1"/>
        <end position="13"/>
    </location>
</feature>
<dbReference type="SUPFAM" id="SSF47781">
    <property type="entry name" value="RuvA domain 2-like"/>
    <property type="match status" value="1"/>
</dbReference>
<dbReference type="STRING" id="1122997.GCA_000425285_01955"/>
<dbReference type="Gene3D" id="3.10.560.10">
    <property type="entry name" value="Outer membrane lipoprotein wza domain like"/>
    <property type="match status" value="1"/>
</dbReference>
<feature type="compositionally biased region" description="Low complexity" evidence="1">
    <location>
        <begin position="65"/>
        <end position="85"/>
    </location>
</feature>
<dbReference type="Gene3D" id="1.10.150.320">
    <property type="entry name" value="Photosystem II 12 kDa extrinsic protein"/>
    <property type="match status" value="1"/>
</dbReference>
<keyword evidence="5" id="KW-1185">Reference proteome</keyword>
<dbReference type="RefSeq" id="WP_036981918.1">
    <property type="nucleotide sequence ID" value="NZ_CP040635.1"/>
</dbReference>
<dbReference type="InterPro" id="IPR010994">
    <property type="entry name" value="RuvA_2-like"/>
</dbReference>
<feature type="region of interest" description="Disordered" evidence="1">
    <location>
        <begin position="213"/>
        <end position="266"/>
    </location>
</feature>
<keyword evidence="2" id="KW-1133">Transmembrane helix</keyword>
<dbReference type="PANTHER" id="PTHR21180">
    <property type="entry name" value="ENDONUCLEASE/EXONUCLEASE/PHOSPHATASE FAMILY DOMAIN-CONTAINING PROTEIN 1"/>
    <property type="match status" value="1"/>
</dbReference>
<feature type="domain" description="Helix-hairpin-helix DNA-binding motif class 1" evidence="3">
    <location>
        <begin position="304"/>
        <end position="323"/>
    </location>
</feature>
<dbReference type="GO" id="GO:0015628">
    <property type="term" value="P:protein secretion by the type II secretion system"/>
    <property type="evidence" value="ECO:0007669"/>
    <property type="project" value="TreeGrafter"/>
</dbReference>
<feature type="transmembrane region" description="Helical" evidence="2">
    <location>
        <begin position="96"/>
        <end position="115"/>
    </location>
</feature>
<evidence type="ECO:0000256" key="2">
    <source>
        <dbReference type="SAM" id="Phobius"/>
    </source>
</evidence>
<keyword evidence="2" id="KW-0812">Transmembrane</keyword>
<accession>A0A448NWV2</accession>
<evidence type="ECO:0000256" key="1">
    <source>
        <dbReference type="SAM" id="MobiDB-lite"/>
    </source>
</evidence>
<proteinExistence type="predicted"/>
<sequence length="326" mass="32253">MKSDDSFRDRLEDLLAGLPGPVPGPRRAHDSEPDPAPDAGSDARKDTASGSDGVSGSDGDRRSTAGSRAGPDGSSRSAGAGSGWSPAARTLTAPHLSALGIVLVLVLAVVAVWLMRARPSTVPLSAVSMSPVVSAAPSTPVVTTPSVDTRIRVHVLGRVNRPGVHQLPGGARVVDAVSAAGGMAPGAHPGRLNLAAPVCDGCQVVIPAAGDGRVIPPDQSTGAAGGSPAAGDPGTGGQGTGGQGTGGVPGAAQGTGSGTTGGDTRIDLNTATSEQLQTLDGVGPATAAKIIAHRQSHGRFTDIAELQEIDGIGPKTFARLKNHVRV</sequence>
<dbReference type="GO" id="GO:0015627">
    <property type="term" value="C:type II protein secretion system complex"/>
    <property type="evidence" value="ECO:0007669"/>
    <property type="project" value="TreeGrafter"/>
</dbReference>
<feature type="compositionally biased region" description="Gly residues" evidence="1">
    <location>
        <begin position="233"/>
        <end position="261"/>
    </location>
</feature>
<dbReference type="GO" id="GO:0006281">
    <property type="term" value="P:DNA repair"/>
    <property type="evidence" value="ECO:0007669"/>
    <property type="project" value="InterPro"/>
</dbReference>
<dbReference type="GeneID" id="82885989"/>
<dbReference type="EMBL" id="LR134473">
    <property type="protein sequence ID" value="VEI02421.1"/>
    <property type="molecule type" value="Genomic_DNA"/>
</dbReference>
<protein>
    <submittedName>
        <fullName evidence="4">ComE operon protein 1</fullName>
    </submittedName>
</protein>
<dbReference type="InterPro" id="IPR003583">
    <property type="entry name" value="Hlx-hairpin-Hlx_DNA-bd_motif"/>
</dbReference>
<feature type="compositionally biased region" description="Low complexity" evidence="1">
    <location>
        <begin position="220"/>
        <end position="232"/>
    </location>
</feature>
<evidence type="ECO:0000313" key="5">
    <source>
        <dbReference type="Proteomes" id="UP000277858"/>
    </source>
</evidence>